<dbReference type="Proteomes" id="UP000019335">
    <property type="component" value="Chromosome 12"/>
</dbReference>
<feature type="compositionally biased region" description="Basic and acidic residues" evidence="1">
    <location>
        <begin position="148"/>
        <end position="165"/>
    </location>
</feature>
<comment type="caution">
    <text evidence="2">The sequence shown here is derived from an EMBL/GenBank/DDBJ whole genome shotgun (WGS) entry which is preliminary data.</text>
</comment>
<feature type="region of interest" description="Disordered" evidence="1">
    <location>
        <begin position="74"/>
        <end position="115"/>
    </location>
</feature>
<dbReference type="OrthoDB" id="429167at2759"/>
<evidence type="ECO:0000313" key="3">
    <source>
        <dbReference type="Proteomes" id="UP000019335"/>
    </source>
</evidence>
<accession>W7TWZ5</accession>
<feature type="non-terminal residue" evidence="2">
    <location>
        <position position="1"/>
    </location>
</feature>
<dbReference type="AlphaFoldDB" id="W7TWZ5"/>
<keyword evidence="3" id="KW-1185">Reference proteome</keyword>
<dbReference type="EMBL" id="AZIL01001044">
    <property type="protein sequence ID" value="EWM25176.1"/>
    <property type="molecule type" value="Genomic_DNA"/>
</dbReference>
<reference evidence="2 3" key="1">
    <citation type="journal article" date="2014" name="Mol. Plant">
        <title>Chromosome Scale Genome Assembly and Transcriptome Profiling of Nannochloropsis gaditana in Nitrogen Depletion.</title>
        <authorList>
            <person name="Corteggiani Carpinelli E."/>
            <person name="Telatin A."/>
            <person name="Vitulo N."/>
            <person name="Forcato C."/>
            <person name="D'Angelo M."/>
            <person name="Schiavon R."/>
            <person name="Vezzi A."/>
            <person name="Giacometti G.M."/>
            <person name="Morosinotto T."/>
            <person name="Valle G."/>
        </authorList>
    </citation>
    <scope>NUCLEOTIDE SEQUENCE [LARGE SCALE GENOMIC DNA]</scope>
    <source>
        <strain evidence="2 3">B-31</strain>
    </source>
</reference>
<name>W7TWZ5_9STRA</name>
<organism evidence="2 3">
    <name type="scientific">Nannochloropsis gaditana</name>
    <dbReference type="NCBI Taxonomy" id="72520"/>
    <lineage>
        <taxon>Eukaryota</taxon>
        <taxon>Sar</taxon>
        <taxon>Stramenopiles</taxon>
        <taxon>Ochrophyta</taxon>
        <taxon>Eustigmatophyceae</taxon>
        <taxon>Eustigmatales</taxon>
        <taxon>Monodopsidaceae</taxon>
        <taxon>Nannochloropsis</taxon>
    </lineage>
</organism>
<evidence type="ECO:0000256" key="1">
    <source>
        <dbReference type="SAM" id="MobiDB-lite"/>
    </source>
</evidence>
<protein>
    <submittedName>
        <fullName evidence="2">4-hydroxy-3-methylbut-2-en-1-yl diphosphate synthase</fullName>
    </submittedName>
</protein>
<proteinExistence type="predicted"/>
<gene>
    <name evidence="2" type="primary">HDS</name>
    <name evidence="2" type="ORF">Naga_102438g1</name>
</gene>
<feature type="region of interest" description="Disordered" evidence="1">
    <location>
        <begin position="134"/>
        <end position="171"/>
    </location>
</feature>
<evidence type="ECO:0000313" key="2">
    <source>
        <dbReference type="EMBL" id="EWM25176.1"/>
    </source>
</evidence>
<feature type="region of interest" description="Disordered" evidence="1">
    <location>
        <begin position="1"/>
        <end position="33"/>
    </location>
</feature>
<sequence length="171" mass="17740">PSGLQDRRGACPSKDIATSDSLFLRQPPPVDDKEGRAALRRLQESGLGLLSPASTLTATPVPNAIAVYDLAASLPRPSLPPSPGGSLRRHALGEGDGGGTQETKGSFTGDGALGDRSVLEPRACVEAVDGVDRARGPELSRHPPLHFGGREGGKDGGREGRRGEYEDALVT</sequence>